<feature type="transmembrane region" description="Helical" evidence="1">
    <location>
        <begin position="29"/>
        <end position="48"/>
    </location>
</feature>
<dbReference type="RefSeq" id="WP_146859706.1">
    <property type="nucleotide sequence ID" value="NZ_BKAU01000001.1"/>
</dbReference>
<keyword evidence="4" id="KW-1185">Reference proteome</keyword>
<organism evidence="3 4">
    <name type="scientific">Chitinophaga cymbidii</name>
    <dbReference type="NCBI Taxonomy" id="1096750"/>
    <lineage>
        <taxon>Bacteria</taxon>
        <taxon>Pseudomonadati</taxon>
        <taxon>Bacteroidota</taxon>
        <taxon>Chitinophagia</taxon>
        <taxon>Chitinophagales</taxon>
        <taxon>Chitinophagaceae</taxon>
        <taxon>Chitinophaga</taxon>
    </lineage>
</organism>
<keyword evidence="1" id="KW-0812">Transmembrane</keyword>
<evidence type="ECO:0000259" key="2">
    <source>
        <dbReference type="Pfam" id="PF14317"/>
    </source>
</evidence>
<comment type="caution">
    <text evidence="3">The sequence shown here is derived from an EMBL/GenBank/DDBJ whole genome shotgun (WGS) entry which is preliminary data.</text>
</comment>
<proteinExistence type="predicted"/>
<accession>A0A512RIC4</accession>
<sequence length="167" mass="19632">MHFLQFTYNREEVINALRFHFLRRGEIKVFRNTLIILLVAAVTGYLFSVVNFNALLGICVMMIIIGWAFWYLLPVSTYNKAATFKDNIRLRYNEEGMAISTANTGERALSWRNFSQIVETRSFFFLYRDKRSFFLIPTSAFENEDARNAFSRLLQSIFSDYSRLNIS</sequence>
<feature type="domain" description="YcxB-like C-terminal" evidence="2">
    <location>
        <begin position="93"/>
        <end position="154"/>
    </location>
</feature>
<dbReference type="OrthoDB" id="663382at2"/>
<keyword evidence="1" id="KW-0472">Membrane</keyword>
<keyword evidence="1" id="KW-1133">Transmembrane helix</keyword>
<dbReference type="EMBL" id="BKAU01000001">
    <property type="protein sequence ID" value="GEP95448.1"/>
    <property type="molecule type" value="Genomic_DNA"/>
</dbReference>
<dbReference type="AlphaFoldDB" id="A0A512RIC4"/>
<evidence type="ECO:0000256" key="1">
    <source>
        <dbReference type="SAM" id="Phobius"/>
    </source>
</evidence>
<dbReference type="InterPro" id="IPR025588">
    <property type="entry name" value="YcxB-like_C"/>
</dbReference>
<reference evidence="3 4" key="1">
    <citation type="submission" date="2019-07" db="EMBL/GenBank/DDBJ databases">
        <title>Whole genome shotgun sequence of Chitinophaga cymbidii NBRC 109752.</title>
        <authorList>
            <person name="Hosoyama A."/>
            <person name="Uohara A."/>
            <person name="Ohji S."/>
            <person name="Ichikawa N."/>
        </authorList>
    </citation>
    <scope>NUCLEOTIDE SEQUENCE [LARGE SCALE GENOMIC DNA]</scope>
    <source>
        <strain evidence="3 4">NBRC 109752</strain>
    </source>
</reference>
<dbReference type="Proteomes" id="UP000321436">
    <property type="component" value="Unassembled WGS sequence"/>
</dbReference>
<feature type="transmembrane region" description="Helical" evidence="1">
    <location>
        <begin position="54"/>
        <end position="73"/>
    </location>
</feature>
<name>A0A512RIC4_9BACT</name>
<dbReference type="Pfam" id="PF14317">
    <property type="entry name" value="YcxB"/>
    <property type="match status" value="1"/>
</dbReference>
<gene>
    <name evidence="3" type="ORF">CCY01nite_17080</name>
</gene>
<evidence type="ECO:0000313" key="3">
    <source>
        <dbReference type="EMBL" id="GEP95448.1"/>
    </source>
</evidence>
<evidence type="ECO:0000313" key="4">
    <source>
        <dbReference type="Proteomes" id="UP000321436"/>
    </source>
</evidence>
<protein>
    <recommendedName>
        <fullName evidence="2">YcxB-like C-terminal domain-containing protein</fullName>
    </recommendedName>
</protein>